<dbReference type="Gene3D" id="3.30.450.20">
    <property type="entry name" value="PAS domain"/>
    <property type="match status" value="1"/>
</dbReference>
<evidence type="ECO:0000313" key="1">
    <source>
        <dbReference type="EMBL" id="GAA3977371.1"/>
    </source>
</evidence>
<name>A0ABP7Q7R2_9SPHI</name>
<dbReference type="Proteomes" id="UP001501081">
    <property type="component" value="Unassembled WGS sequence"/>
</dbReference>
<comment type="caution">
    <text evidence="1">The sequence shown here is derived from an EMBL/GenBank/DDBJ whole genome shotgun (WGS) entry which is preliminary data.</text>
</comment>
<dbReference type="EMBL" id="BAABAK010000016">
    <property type="protein sequence ID" value="GAA3977371.1"/>
    <property type="molecule type" value="Genomic_DNA"/>
</dbReference>
<gene>
    <name evidence="1" type="ORF">GCM10022246_32070</name>
</gene>
<sequence>MGEIKGIQEVQSSMSKVKQAIVDHVSVLIERTFKFNDFIINVVPSTEVDGVENTHTSILLSQDGINFGEVRINSSEYLSMRVEDREKLGHITQMLSGQLHSLSLFDKPFLEFAEARTENSLFKSELNLAHSDLNTAHEELSDAYNLGVLLNRNLSRMRDDINLFLEQAPIAFGVLKYRHLKIEVANSLILQLWGKNKSVIGKPLAEALPELAGQPYLDILDEVYTTGKRYVGRESPVSLFINGAEEVVYFNFIYEPIKNKSEVTNSIMIIATDVTSIVREKLIEKT</sequence>
<evidence type="ECO:0008006" key="3">
    <source>
        <dbReference type="Google" id="ProtNLM"/>
    </source>
</evidence>
<dbReference type="SUPFAM" id="SSF55785">
    <property type="entry name" value="PYP-like sensor domain (PAS domain)"/>
    <property type="match status" value="1"/>
</dbReference>
<organism evidence="1 2">
    <name type="scientific">Pedobacter ginsengiterrae</name>
    <dbReference type="NCBI Taxonomy" id="871696"/>
    <lineage>
        <taxon>Bacteria</taxon>
        <taxon>Pseudomonadati</taxon>
        <taxon>Bacteroidota</taxon>
        <taxon>Sphingobacteriia</taxon>
        <taxon>Sphingobacteriales</taxon>
        <taxon>Sphingobacteriaceae</taxon>
        <taxon>Pedobacter</taxon>
    </lineage>
</organism>
<dbReference type="RefSeq" id="WP_344768648.1">
    <property type="nucleotide sequence ID" value="NZ_BAABAK010000016.1"/>
</dbReference>
<evidence type="ECO:0000313" key="2">
    <source>
        <dbReference type="Proteomes" id="UP001501081"/>
    </source>
</evidence>
<proteinExistence type="predicted"/>
<accession>A0ABP7Q7R2</accession>
<keyword evidence="2" id="KW-1185">Reference proteome</keyword>
<dbReference type="InterPro" id="IPR035965">
    <property type="entry name" value="PAS-like_dom_sf"/>
</dbReference>
<protein>
    <recommendedName>
        <fullName evidence="3">PAS domain-containing protein</fullName>
    </recommendedName>
</protein>
<reference evidence="2" key="1">
    <citation type="journal article" date="2019" name="Int. J. Syst. Evol. Microbiol.">
        <title>The Global Catalogue of Microorganisms (GCM) 10K type strain sequencing project: providing services to taxonomists for standard genome sequencing and annotation.</title>
        <authorList>
            <consortium name="The Broad Institute Genomics Platform"/>
            <consortium name="The Broad Institute Genome Sequencing Center for Infectious Disease"/>
            <person name="Wu L."/>
            <person name="Ma J."/>
        </authorList>
    </citation>
    <scope>NUCLEOTIDE SEQUENCE [LARGE SCALE GENOMIC DNA]</scope>
    <source>
        <strain evidence="2">JCM 17338</strain>
    </source>
</reference>